<feature type="compositionally biased region" description="Acidic residues" evidence="1">
    <location>
        <begin position="269"/>
        <end position="283"/>
    </location>
</feature>
<name>A0A4P9WBL1_9FUNG</name>
<feature type="compositionally biased region" description="Low complexity" evidence="1">
    <location>
        <begin position="222"/>
        <end position="247"/>
    </location>
</feature>
<dbReference type="EMBL" id="KZ996639">
    <property type="protein sequence ID" value="RKO88558.1"/>
    <property type="molecule type" value="Genomic_DNA"/>
</dbReference>
<feature type="compositionally biased region" description="Basic and acidic residues" evidence="1">
    <location>
        <begin position="978"/>
        <end position="987"/>
    </location>
</feature>
<feature type="compositionally biased region" description="Polar residues" evidence="1">
    <location>
        <begin position="967"/>
        <end position="977"/>
    </location>
</feature>
<reference evidence="5" key="1">
    <citation type="journal article" date="2018" name="Nat. Microbiol.">
        <title>Leveraging single-cell genomics to expand the fungal tree of life.</title>
        <authorList>
            <person name="Ahrendt S.R."/>
            <person name="Quandt C.A."/>
            <person name="Ciobanu D."/>
            <person name="Clum A."/>
            <person name="Salamov A."/>
            <person name="Andreopoulos B."/>
            <person name="Cheng J.F."/>
            <person name="Woyke T."/>
            <person name="Pelin A."/>
            <person name="Henrissat B."/>
            <person name="Reynolds N.K."/>
            <person name="Benny G.L."/>
            <person name="Smith M.E."/>
            <person name="James T.Y."/>
            <person name="Grigoriev I.V."/>
        </authorList>
    </citation>
    <scope>NUCLEOTIDE SEQUENCE [LARGE SCALE GENOMIC DNA]</scope>
</reference>
<accession>A0A4P9WBL1</accession>
<dbReference type="InterPro" id="IPR057352">
    <property type="entry name" value="TPR_TmcB/C"/>
</dbReference>
<feature type="region of interest" description="Disordered" evidence="1">
    <location>
        <begin position="200"/>
        <end position="310"/>
    </location>
</feature>
<dbReference type="Proteomes" id="UP000269721">
    <property type="component" value="Unassembled WGS sequence"/>
</dbReference>
<dbReference type="Pfam" id="PF25474">
    <property type="entry name" value="TPR_TmcB"/>
    <property type="match status" value="1"/>
</dbReference>
<evidence type="ECO:0000256" key="1">
    <source>
        <dbReference type="SAM" id="MobiDB-lite"/>
    </source>
</evidence>
<evidence type="ECO:0000313" key="4">
    <source>
        <dbReference type="EMBL" id="RKO88558.1"/>
    </source>
</evidence>
<sequence length="1053" mass="119581">YGIGEFPENAYVRLCYAVYTLRLQMSKTEPSKHINRALALDPAFDIVFQVGRGQILAEVSVYQRVAYCIDQLTNQSKEVDFLGSDWRLVHIRILKPHSWPEFQKLDGVAKFHHFKAMKLSHEMWSLLFQEPHRVEEIEGIAWAIEEASAIADKSYIRLINMFPKSKVLLRYYAQFCVDVTKELSKASVLTSRADRLEDIAEVEGSTASMNKFEDTPEESSETSLSRNSLRNTSTRTGRSSIGSGPPIVWAPDPFSTEEKHSEENLPYADDNDDSDDEETDLEAAEAQQNTRALTPAGLPQLPEKKESVKDQEWRVKLGKVPVGEVIENKNRDRGDGQIEQRGDDQTRLAMRLIDQQSSVGTTNPEQRQTQAMQQLRDLLLRANAPSIKMLMISSIIIGVIGFFCSVANYVVSTTLLQSTSDGVAFLYWLHIREYSTALSFRRCRQLQSAYLHSDVDLFQSLQSDLRGHMLNYRDASENLFAHRNMDDGVTNEYYTTRTILMNVSYYPEIAGRVGVLMSLQEVMNGFIESGLQLAALDFDAFEDIVQTNAYDYSMNDLYFNTQTATADTATIEVYCLSGLQMLVVVVLMILLDHRVRLFRTKQRSFLKVFLAIPRSILQDQVTQCEETSLEELFGGDLTSSPEASETNTGMRRRLNFRWQYGAYAVSGFVYLNVVGIYDLGQLFALLDQVTWQNIARMEVRREMMSPRDNLTWLTEEDLLIAVNHDLLYLDMTFGHVQYRHFNATINYTNDTVSLGIFTLSNQVLKVLKTLSAAIYIGPFVSDPGQFAFLEAVLEPDYVDGYHRAELEVLAETEDYLSSSNTRIKIIFIAEILVSQIFVFIGMVKHFRFQDNSTINLVVRNGEIETISGKELEEGDGKWKIETREDINFPDFARFGHYSLPNHILRAPRVAEVIKEEIYRSSVVGNPKEPKFKFFKFSFKKRRGSNLDQDNEAKDIEAGPSPEKDNVQRSARLSVTRVSKTEGKRESGESASARLRRRASIQADNIFKHLAAQDPTPVPDASEIRRRPSVLKAPTGDFPTAIASSKSVGWEDDS</sequence>
<evidence type="ECO:0000256" key="2">
    <source>
        <dbReference type="SAM" id="Phobius"/>
    </source>
</evidence>
<keyword evidence="2" id="KW-0812">Transmembrane</keyword>
<keyword evidence="2" id="KW-1133">Transmembrane helix</keyword>
<evidence type="ECO:0000313" key="5">
    <source>
        <dbReference type="Proteomes" id="UP000269721"/>
    </source>
</evidence>
<feature type="region of interest" description="Disordered" evidence="1">
    <location>
        <begin position="945"/>
        <end position="1053"/>
    </location>
</feature>
<gene>
    <name evidence="4" type="ORF">BDK51DRAFT_34106</name>
</gene>
<feature type="transmembrane region" description="Helical" evidence="2">
    <location>
        <begin position="571"/>
        <end position="591"/>
    </location>
</feature>
<dbReference type="OrthoDB" id="2156462at2759"/>
<proteinExistence type="predicted"/>
<evidence type="ECO:0000259" key="3">
    <source>
        <dbReference type="Pfam" id="PF25474"/>
    </source>
</evidence>
<feature type="transmembrane region" description="Helical" evidence="2">
    <location>
        <begin position="389"/>
        <end position="411"/>
    </location>
</feature>
<keyword evidence="2" id="KW-0472">Membrane</keyword>
<organism evidence="4 5">
    <name type="scientific">Blyttiomyces helicus</name>
    <dbReference type="NCBI Taxonomy" id="388810"/>
    <lineage>
        <taxon>Eukaryota</taxon>
        <taxon>Fungi</taxon>
        <taxon>Fungi incertae sedis</taxon>
        <taxon>Chytridiomycota</taxon>
        <taxon>Chytridiomycota incertae sedis</taxon>
        <taxon>Chytridiomycetes</taxon>
        <taxon>Chytridiomycetes incertae sedis</taxon>
        <taxon>Blyttiomyces</taxon>
    </lineage>
</organism>
<feature type="domain" description="TmcB/TmcC TPR repeats" evidence="3">
    <location>
        <begin position="101"/>
        <end position="199"/>
    </location>
</feature>
<protein>
    <recommendedName>
        <fullName evidence="3">TmcB/TmcC TPR repeats domain-containing protein</fullName>
    </recommendedName>
</protein>
<feature type="compositionally biased region" description="Basic and acidic residues" evidence="1">
    <location>
        <begin position="950"/>
        <end position="966"/>
    </location>
</feature>
<dbReference type="AlphaFoldDB" id="A0A4P9WBL1"/>
<keyword evidence="5" id="KW-1185">Reference proteome</keyword>
<feature type="non-terminal residue" evidence="4">
    <location>
        <position position="1"/>
    </location>
</feature>